<dbReference type="InterPro" id="IPR024629">
    <property type="entry name" value="Ribosomal_mL67"/>
</dbReference>
<dbReference type="EMBL" id="ML978720">
    <property type="protein sequence ID" value="KAF2087501.1"/>
    <property type="molecule type" value="Genomic_DNA"/>
</dbReference>
<gene>
    <name evidence="9" type="ORF">K490DRAFT_41803</name>
</gene>
<evidence type="ECO:0000256" key="2">
    <source>
        <dbReference type="ARBA" id="ARBA00010741"/>
    </source>
</evidence>
<dbReference type="PANTHER" id="PTHR28184:SF1">
    <property type="entry name" value="LARGE RIBOSOMAL SUBUNIT PROTEIN ML67"/>
    <property type="match status" value="1"/>
</dbReference>
<protein>
    <recommendedName>
        <fullName evidence="8">Large ribosomal subunit protein mL67</fullName>
    </recommendedName>
</protein>
<comment type="caution">
    <text evidence="9">The sequence shown here is derived from an EMBL/GenBank/DDBJ whole genome shotgun (WGS) entry which is preliminary data.</text>
</comment>
<dbReference type="AlphaFoldDB" id="A0A9P4HXS1"/>
<reference evidence="9" key="1">
    <citation type="journal article" date="2020" name="Stud. Mycol.">
        <title>101 Dothideomycetes genomes: a test case for predicting lifestyles and emergence of pathogens.</title>
        <authorList>
            <person name="Haridas S."/>
            <person name="Albert R."/>
            <person name="Binder M."/>
            <person name="Bloem J."/>
            <person name="Labutti K."/>
            <person name="Salamov A."/>
            <person name="Andreopoulos B."/>
            <person name="Baker S."/>
            <person name="Barry K."/>
            <person name="Bills G."/>
            <person name="Bluhm B."/>
            <person name="Cannon C."/>
            <person name="Castanera R."/>
            <person name="Culley D."/>
            <person name="Daum C."/>
            <person name="Ezra D."/>
            <person name="Gonzalez J."/>
            <person name="Henrissat B."/>
            <person name="Kuo A."/>
            <person name="Liang C."/>
            <person name="Lipzen A."/>
            <person name="Lutzoni F."/>
            <person name="Magnuson J."/>
            <person name="Mondo S."/>
            <person name="Nolan M."/>
            <person name="Ohm R."/>
            <person name="Pangilinan J."/>
            <person name="Park H.-J."/>
            <person name="Ramirez L."/>
            <person name="Alfaro M."/>
            <person name="Sun H."/>
            <person name="Tritt A."/>
            <person name="Yoshinaga Y."/>
            <person name="Zwiers L.-H."/>
            <person name="Turgeon B."/>
            <person name="Goodwin S."/>
            <person name="Spatafora J."/>
            <person name="Crous P."/>
            <person name="Grigoriev I."/>
        </authorList>
    </citation>
    <scope>NUCLEOTIDE SEQUENCE</scope>
    <source>
        <strain evidence="9">CBS 121410</strain>
    </source>
</reference>
<evidence type="ECO:0000256" key="7">
    <source>
        <dbReference type="ARBA" id="ARBA00023274"/>
    </source>
</evidence>
<dbReference type="OrthoDB" id="5333655at2759"/>
<keyword evidence="4" id="KW-0805">Transcription regulation</keyword>
<evidence type="ECO:0000256" key="4">
    <source>
        <dbReference type="ARBA" id="ARBA00023015"/>
    </source>
</evidence>
<keyword evidence="10" id="KW-1185">Reference proteome</keyword>
<sequence length="156" mass="18099">MSGLRPQPNNLTRLLQQVQQDLKENHGRHIFVYNHLQTNQVVYSLTRAMDNTNALSQITFVGKKTKPPKLRKDVWQPLASITFPNSSQGLVAYRQLREFRKLHEHNWVREDGRYPQLREEENKFLVATGNLPTNKQRARIIMDQKANTVADIAAVL</sequence>
<keyword evidence="7" id="KW-0687">Ribonucleoprotein</keyword>
<evidence type="ECO:0000256" key="5">
    <source>
        <dbReference type="ARBA" id="ARBA00023128"/>
    </source>
</evidence>
<organism evidence="9 10">
    <name type="scientific">Saccharata proteae CBS 121410</name>
    <dbReference type="NCBI Taxonomy" id="1314787"/>
    <lineage>
        <taxon>Eukaryota</taxon>
        <taxon>Fungi</taxon>
        <taxon>Dikarya</taxon>
        <taxon>Ascomycota</taxon>
        <taxon>Pezizomycotina</taxon>
        <taxon>Dothideomycetes</taxon>
        <taxon>Dothideomycetes incertae sedis</taxon>
        <taxon>Botryosphaeriales</taxon>
        <taxon>Saccharataceae</taxon>
        <taxon>Saccharata</taxon>
    </lineage>
</organism>
<feature type="non-terminal residue" evidence="9">
    <location>
        <position position="156"/>
    </location>
</feature>
<evidence type="ECO:0000256" key="6">
    <source>
        <dbReference type="ARBA" id="ARBA00023163"/>
    </source>
</evidence>
<name>A0A9P4HXS1_9PEZI</name>
<dbReference type="GO" id="GO:0005840">
    <property type="term" value="C:ribosome"/>
    <property type="evidence" value="ECO:0007669"/>
    <property type="project" value="UniProtKB-KW"/>
</dbReference>
<dbReference type="GO" id="GO:0003735">
    <property type="term" value="F:structural constituent of ribosome"/>
    <property type="evidence" value="ECO:0007669"/>
    <property type="project" value="TreeGrafter"/>
</dbReference>
<dbReference type="GO" id="GO:0005739">
    <property type="term" value="C:mitochondrion"/>
    <property type="evidence" value="ECO:0007669"/>
    <property type="project" value="UniProtKB-SubCell"/>
</dbReference>
<evidence type="ECO:0000256" key="8">
    <source>
        <dbReference type="ARBA" id="ARBA00035185"/>
    </source>
</evidence>
<dbReference type="Pfam" id="PF12829">
    <property type="entry name" value="Mhr1"/>
    <property type="match status" value="1"/>
</dbReference>
<keyword evidence="6" id="KW-0804">Transcription</keyword>
<evidence type="ECO:0000313" key="9">
    <source>
        <dbReference type="EMBL" id="KAF2087501.1"/>
    </source>
</evidence>
<evidence type="ECO:0000256" key="1">
    <source>
        <dbReference type="ARBA" id="ARBA00004173"/>
    </source>
</evidence>
<evidence type="ECO:0000313" key="10">
    <source>
        <dbReference type="Proteomes" id="UP000799776"/>
    </source>
</evidence>
<accession>A0A9P4HXS1</accession>
<comment type="similarity">
    <text evidence="2">Belongs to the mitochondrion-specific ribosomal protein mL67 family.</text>
</comment>
<dbReference type="GO" id="GO:1990904">
    <property type="term" value="C:ribonucleoprotein complex"/>
    <property type="evidence" value="ECO:0007669"/>
    <property type="project" value="UniProtKB-KW"/>
</dbReference>
<keyword evidence="3" id="KW-0689">Ribosomal protein</keyword>
<dbReference type="GO" id="GO:0003697">
    <property type="term" value="F:single-stranded DNA binding"/>
    <property type="evidence" value="ECO:0007669"/>
    <property type="project" value="InterPro"/>
</dbReference>
<dbReference type="Proteomes" id="UP000799776">
    <property type="component" value="Unassembled WGS sequence"/>
</dbReference>
<dbReference type="PANTHER" id="PTHR28184">
    <property type="entry name" value="MITOCHONDRIAL HOMOLOGOUS RECOMBINATION PROTEIN 1"/>
    <property type="match status" value="1"/>
</dbReference>
<evidence type="ECO:0000256" key="3">
    <source>
        <dbReference type="ARBA" id="ARBA00022980"/>
    </source>
</evidence>
<proteinExistence type="inferred from homology"/>
<keyword evidence="5" id="KW-0496">Mitochondrion</keyword>
<dbReference type="GO" id="GO:0000150">
    <property type="term" value="F:DNA strand exchange activity"/>
    <property type="evidence" value="ECO:0007669"/>
    <property type="project" value="InterPro"/>
</dbReference>
<comment type="subcellular location">
    <subcellularLocation>
        <location evidence="1">Mitochondrion</location>
    </subcellularLocation>
</comment>